<evidence type="ECO:0008006" key="3">
    <source>
        <dbReference type="Google" id="ProtNLM"/>
    </source>
</evidence>
<dbReference type="PANTHER" id="PTHR35271">
    <property type="entry name" value="ABC TRANSPORTER, SUBSTRATE-BINDING LIPOPROTEIN-RELATED"/>
    <property type="match status" value="1"/>
</dbReference>
<organism evidence="1 2">
    <name type="scientific">Chitinibacter fontanus</name>
    <dbReference type="NCBI Taxonomy" id="1737446"/>
    <lineage>
        <taxon>Bacteria</taxon>
        <taxon>Pseudomonadati</taxon>
        <taxon>Pseudomonadota</taxon>
        <taxon>Betaproteobacteria</taxon>
        <taxon>Neisseriales</taxon>
        <taxon>Chitinibacteraceae</taxon>
        <taxon>Chitinibacter</taxon>
    </lineage>
</organism>
<dbReference type="AlphaFoldDB" id="A0A7D5V8Q3"/>
<dbReference type="KEGG" id="cfon:HZU75_05780"/>
<protein>
    <recommendedName>
        <fullName evidence="3">Sugar ABC transporter</fullName>
    </recommendedName>
</protein>
<evidence type="ECO:0000313" key="1">
    <source>
        <dbReference type="EMBL" id="QLI81077.1"/>
    </source>
</evidence>
<name>A0A7D5V8Q3_9NEIS</name>
<gene>
    <name evidence="1" type="ORF">HZU75_05780</name>
</gene>
<keyword evidence="2" id="KW-1185">Reference proteome</keyword>
<dbReference type="Gene3D" id="3.40.50.2300">
    <property type="match status" value="2"/>
</dbReference>
<dbReference type="Pfam" id="PF04392">
    <property type="entry name" value="ABC_sub_bind"/>
    <property type="match status" value="1"/>
</dbReference>
<proteinExistence type="predicted"/>
<accession>A0A7D5V8Q3</accession>
<sequence>MSMRPSWILLAGLLWAQAALALPLVTVIESYHPENSWDKDYLQGIKSKLDGVAELSFISLDTKRLPTSEHLQQARMALAQIQQQPPALAILGDDAALALLGPKLARMNIPTVFLGVNAAPERYFEGGKLPPKVTGVLERPRYKPNFALIRELLPHTRRILVLMDEERSAHILREDILQLHADGVEVQLISALDGWKKVILSAHENYDAVVIGTYQALVDETYRNVDADEVMRWSQANSKIPLFGFWDFQIGRNAAVGGVVLTGFEQGAQAGSMAKLQLQHPVQTLPLRYGGSGRVMLSRAQVERWKLSISPALRSRISWLP</sequence>
<evidence type="ECO:0000313" key="2">
    <source>
        <dbReference type="Proteomes" id="UP000510822"/>
    </source>
</evidence>
<dbReference type="InterPro" id="IPR007487">
    <property type="entry name" value="ABC_transpt-TYRBP-like"/>
</dbReference>
<reference evidence="1 2" key="1">
    <citation type="journal article" date="2016" name="Int. J. Syst. Evol. Microbiol.">
        <title>Chitinibacter fontanus sp. nov., isolated from a spring.</title>
        <authorList>
            <person name="Sheu S.Y."/>
            <person name="Li Y.S."/>
            <person name="Young C.C."/>
            <person name="Chen W.M."/>
        </authorList>
    </citation>
    <scope>NUCLEOTIDE SEQUENCE [LARGE SCALE GENOMIC DNA]</scope>
    <source>
        <strain evidence="1 2">STM-7</strain>
    </source>
</reference>
<dbReference type="EMBL" id="CP058952">
    <property type="protein sequence ID" value="QLI81077.1"/>
    <property type="molecule type" value="Genomic_DNA"/>
</dbReference>
<dbReference type="PANTHER" id="PTHR35271:SF1">
    <property type="entry name" value="ABC TRANSPORTER, SUBSTRATE-BINDING LIPOPROTEIN"/>
    <property type="match status" value="1"/>
</dbReference>
<dbReference type="Proteomes" id="UP000510822">
    <property type="component" value="Chromosome"/>
</dbReference>